<name>A0A345XVV2_9ACTN</name>
<dbReference type="RefSeq" id="WP_208882174.1">
    <property type="nucleotide sequence ID" value="NZ_CP031320.1"/>
</dbReference>
<organism evidence="1 2">
    <name type="scientific">Streptomyces armeniacus</name>
    <dbReference type="NCBI Taxonomy" id="83291"/>
    <lineage>
        <taxon>Bacteria</taxon>
        <taxon>Bacillati</taxon>
        <taxon>Actinomycetota</taxon>
        <taxon>Actinomycetes</taxon>
        <taxon>Kitasatosporales</taxon>
        <taxon>Streptomycetaceae</taxon>
        <taxon>Streptomyces</taxon>
    </lineage>
</organism>
<dbReference type="Proteomes" id="UP000254425">
    <property type="component" value="Chromosome"/>
</dbReference>
<reference evidence="1 2" key="1">
    <citation type="submission" date="2018-07" db="EMBL/GenBank/DDBJ databases">
        <title>Draft genome of the type strain Streptomyces armeniacus ATCC 15676.</title>
        <authorList>
            <person name="Labana P."/>
            <person name="Gosse J.T."/>
            <person name="Boddy C.N."/>
        </authorList>
    </citation>
    <scope>NUCLEOTIDE SEQUENCE [LARGE SCALE GENOMIC DNA]</scope>
    <source>
        <strain evidence="1 2">ATCC 15676</strain>
    </source>
</reference>
<dbReference type="AlphaFoldDB" id="A0A345XVV2"/>
<accession>A0A345XVV2</accession>
<keyword evidence="2" id="KW-1185">Reference proteome</keyword>
<dbReference type="EMBL" id="CP031320">
    <property type="protein sequence ID" value="AXK35768.1"/>
    <property type="molecule type" value="Genomic_DNA"/>
</dbReference>
<protein>
    <submittedName>
        <fullName evidence="1">Uncharacterized protein</fullName>
    </submittedName>
</protein>
<dbReference type="KEGG" id="sarm:DVA86_27200"/>
<gene>
    <name evidence="1" type="ORF">DVA86_27200</name>
</gene>
<evidence type="ECO:0000313" key="1">
    <source>
        <dbReference type="EMBL" id="AXK35768.1"/>
    </source>
</evidence>
<sequence length="151" mass="16291">MTDEPQHVTDDPRRAARRARGLAYVCENLPYLRETLPSGDAVERLLDAVRERRTAADVDAALDALHHQVQAAGDALGVYAGLRGDWFGRGDTGARPVGFSAPSARPVPGDDTEKAHLCPHGRCARYVWPEAAAADGPECAIDGRPMPLRNL</sequence>
<evidence type="ECO:0000313" key="2">
    <source>
        <dbReference type="Proteomes" id="UP000254425"/>
    </source>
</evidence>
<proteinExistence type="predicted"/>